<accession>A0A2M7CI79</accession>
<evidence type="ECO:0000256" key="8">
    <source>
        <dbReference type="NCBIfam" id="TIGR00038"/>
    </source>
</evidence>
<comment type="function">
    <text evidence="7">Involved in peptide bond synthesis. Stimulates efficient translation and peptide-bond synthesis on native or reconstituted 70S ribosomes in vitro. Probably functions indirectly by altering the affinity of the ribosome for aminoacyl-tRNA, thus increasing their reactivity as acceptors for peptidyl transferase.</text>
</comment>
<keyword evidence="4 7" id="KW-0963">Cytoplasm</keyword>
<evidence type="ECO:0000259" key="11">
    <source>
        <dbReference type="SMART" id="SM01185"/>
    </source>
</evidence>
<evidence type="ECO:0000256" key="3">
    <source>
        <dbReference type="ARBA" id="ARBA00009479"/>
    </source>
</evidence>
<dbReference type="SUPFAM" id="SSF50249">
    <property type="entry name" value="Nucleic acid-binding proteins"/>
    <property type="match status" value="2"/>
</dbReference>
<comment type="caution">
    <text evidence="12">The sequence shown here is derived from an EMBL/GenBank/DDBJ whole genome shotgun (WGS) entry which is preliminary data.</text>
</comment>
<dbReference type="Pfam" id="PF09285">
    <property type="entry name" value="Elong-fact-P_C"/>
    <property type="match status" value="1"/>
</dbReference>
<sequence>MSYSLAELKPGLKIEFRGEPFQVIEARHSKMARSMGQAQVKIKNLISGEIINHSFAGNQTIEPAEVNFRKFQFLYESAGQLFFMDPQNFEQISVKPSEKKKWLKPSQEVDLIFWEERAIGFSLPTKISLKVKEADPGLRGDRQTAGLKKITLETGAYINAPLFIKPGDKIIVNTDTGEYVKRN</sequence>
<keyword evidence="6 7" id="KW-0648">Protein biosynthesis</keyword>
<dbReference type="InterPro" id="IPR001059">
    <property type="entry name" value="Transl_elong_P/YeiP_cen"/>
</dbReference>
<dbReference type="SUPFAM" id="SSF50104">
    <property type="entry name" value="Translation proteins SH3-like domain"/>
    <property type="match status" value="1"/>
</dbReference>
<dbReference type="CDD" id="cd05794">
    <property type="entry name" value="S1_EF-P_repeat_2"/>
    <property type="match status" value="1"/>
</dbReference>
<dbReference type="UniPathway" id="UPA00345"/>
<dbReference type="InterPro" id="IPR020599">
    <property type="entry name" value="Transl_elong_fac_P/YeiP"/>
</dbReference>
<dbReference type="GO" id="GO:0003746">
    <property type="term" value="F:translation elongation factor activity"/>
    <property type="evidence" value="ECO:0007669"/>
    <property type="project" value="UniProtKB-UniRule"/>
</dbReference>
<dbReference type="Pfam" id="PF01132">
    <property type="entry name" value="EFP"/>
    <property type="match status" value="1"/>
</dbReference>
<dbReference type="InterPro" id="IPR012340">
    <property type="entry name" value="NA-bd_OB-fold"/>
</dbReference>
<dbReference type="PANTHER" id="PTHR30053:SF12">
    <property type="entry name" value="ELONGATION FACTOR P (EF-P) FAMILY PROTEIN"/>
    <property type="match status" value="1"/>
</dbReference>
<dbReference type="InterPro" id="IPR014722">
    <property type="entry name" value="Rib_uL2_dom2"/>
</dbReference>
<reference evidence="13" key="1">
    <citation type="submission" date="2017-09" db="EMBL/GenBank/DDBJ databases">
        <title>Depth-based differentiation of microbial function through sediment-hosted aquifers and enrichment of novel symbionts in the deep terrestrial subsurface.</title>
        <authorList>
            <person name="Probst A.J."/>
            <person name="Ladd B."/>
            <person name="Jarett J.K."/>
            <person name="Geller-Mcgrath D.E."/>
            <person name="Sieber C.M.K."/>
            <person name="Emerson J.B."/>
            <person name="Anantharaman K."/>
            <person name="Thomas B.C."/>
            <person name="Malmstrom R."/>
            <person name="Stieglmeier M."/>
            <person name="Klingl A."/>
            <person name="Woyke T."/>
            <person name="Ryan C.M."/>
            <person name="Banfield J.F."/>
        </authorList>
    </citation>
    <scope>NUCLEOTIDE SEQUENCE [LARGE SCALE GENOMIC DNA]</scope>
</reference>
<dbReference type="Gene3D" id="2.30.30.30">
    <property type="match status" value="1"/>
</dbReference>
<dbReference type="PANTHER" id="PTHR30053">
    <property type="entry name" value="ELONGATION FACTOR P"/>
    <property type="match status" value="1"/>
</dbReference>
<evidence type="ECO:0000256" key="9">
    <source>
        <dbReference type="RuleBase" id="RU004389"/>
    </source>
</evidence>
<dbReference type="InterPro" id="IPR015365">
    <property type="entry name" value="Elong-fact-P_C"/>
</dbReference>
<dbReference type="CDD" id="cd04470">
    <property type="entry name" value="S1_EF-P_repeat_1"/>
    <property type="match status" value="1"/>
</dbReference>
<comment type="subcellular location">
    <subcellularLocation>
        <location evidence="1 7">Cytoplasm</location>
    </subcellularLocation>
</comment>
<feature type="domain" description="Translation elongation factor P/YeiP central" evidence="11">
    <location>
        <begin position="68"/>
        <end position="119"/>
    </location>
</feature>
<dbReference type="SMART" id="SM01185">
    <property type="entry name" value="EFP"/>
    <property type="match status" value="1"/>
</dbReference>
<evidence type="ECO:0000259" key="10">
    <source>
        <dbReference type="SMART" id="SM00841"/>
    </source>
</evidence>
<dbReference type="SMART" id="SM00841">
    <property type="entry name" value="Elong-fact-P_C"/>
    <property type="match status" value="1"/>
</dbReference>
<gene>
    <name evidence="7 12" type="primary">efp</name>
    <name evidence="12" type="ORF">COS38_02055</name>
</gene>
<evidence type="ECO:0000256" key="1">
    <source>
        <dbReference type="ARBA" id="ARBA00004496"/>
    </source>
</evidence>
<evidence type="ECO:0000256" key="7">
    <source>
        <dbReference type="HAMAP-Rule" id="MF_00141"/>
    </source>
</evidence>
<feature type="domain" description="Elongation factor P C-terminal" evidence="10">
    <location>
        <begin position="127"/>
        <end position="182"/>
    </location>
</feature>
<dbReference type="NCBIfam" id="NF001810">
    <property type="entry name" value="PRK00529.1"/>
    <property type="match status" value="1"/>
</dbReference>
<protein>
    <recommendedName>
        <fullName evidence="7 8">Elongation factor P</fullName>
        <shortName evidence="7">EF-P</shortName>
    </recommendedName>
</protein>
<proteinExistence type="inferred from homology"/>
<evidence type="ECO:0000256" key="6">
    <source>
        <dbReference type="ARBA" id="ARBA00022917"/>
    </source>
</evidence>
<evidence type="ECO:0000313" key="13">
    <source>
        <dbReference type="Proteomes" id="UP000229966"/>
    </source>
</evidence>
<dbReference type="EMBL" id="PEUM01000057">
    <property type="protein sequence ID" value="PIV25352.1"/>
    <property type="molecule type" value="Genomic_DNA"/>
</dbReference>
<name>A0A2M7CI79_9BACT</name>
<dbReference type="Pfam" id="PF08207">
    <property type="entry name" value="EFP_N"/>
    <property type="match status" value="1"/>
</dbReference>
<comment type="similarity">
    <text evidence="3 7 9">Belongs to the elongation factor P family.</text>
</comment>
<dbReference type="HAMAP" id="MF_00141">
    <property type="entry name" value="EF_P"/>
    <property type="match status" value="1"/>
</dbReference>
<keyword evidence="5 7" id="KW-0251">Elongation factor</keyword>
<dbReference type="AlphaFoldDB" id="A0A2M7CI79"/>
<evidence type="ECO:0000313" key="12">
    <source>
        <dbReference type="EMBL" id="PIV25352.1"/>
    </source>
</evidence>
<dbReference type="GO" id="GO:0043043">
    <property type="term" value="P:peptide biosynthetic process"/>
    <property type="evidence" value="ECO:0007669"/>
    <property type="project" value="InterPro"/>
</dbReference>
<dbReference type="InterPro" id="IPR013185">
    <property type="entry name" value="Transl_elong_KOW-like"/>
</dbReference>
<dbReference type="Proteomes" id="UP000229966">
    <property type="component" value="Unassembled WGS sequence"/>
</dbReference>
<dbReference type="FunFam" id="2.40.50.140:FF:000004">
    <property type="entry name" value="Elongation factor P"/>
    <property type="match status" value="1"/>
</dbReference>
<dbReference type="NCBIfam" id="TIGR00038">
    <property type="entry name" value="efp"/>
    <property type="match status" value="1"/>
</dbReference>
<dbReference type="InterPro" id="IPR011768">
    <property type="entry name" value="Transl_elongation_fac_P"/>
</dbReference>
<dbReference type="GO" id="GO:0005829">
    <property type="term" value="C:cytosol"/>
    <property type="evidence" value="ECO:0007669"/>
    <property type="project" value="UniProtKB-ARBA"/>
</dbReference>
<dbReference type="PIRSF" id="PIRSF005901">
    <property type="entry name" value="EF-P"/>
    <property type="match status" value="1"/>
</dbReference>
<evidence type="ECO:0000256" key="4">
    <source>
        <dbReference type="ARBA" id="ARBA00022490"/>
    </source>
</evidence>
<dbReference type="InterPro" id="IPR008991">
    <property type="entry name" value="Translation_prot_SH3-like_sf"/>
</dbReference>
<comment type="pathway">
    <text evidence="2 7">Protein biosynthesis; polypeptide chain elongation.</text>
</comment>
<organism evidence="12 13">
    <name type="scientific">Candidatus Berkelbacteria bacterium CG03_land_8_20_14_0_80_40_36</name>
    <dbReference type="NCBI Taxonomy" id="1974509"/>
    <lineage>
        <taxon>Bacteria</taxon>
        <taxon>Candidatus Berkelbacteria</taxon>
    </lineage>
</organism>
<dbReference type="Gene3D" id="2.40.50.140">
    <property type="entry name" value="Nucleic acid-binding proteins"/>
    <property type="match status" value="2"/>
</dbReference>
<evidence type="ECO:0000256" key="2">
    <source>
        <dbReference type="ARBA" id="ARBA00004815"/>
    </source>
</evidence>
<evidence type="ECO:0000256" key="5">
    <source>
        <dbReference type="ARBA" id="ARBA00022768"/>
    </source>
</evidence>